<dbReference type="AlphaFoldDB" id="A0A413TAI3"/>
<dbReference type="Gene3D" id="1.20.1740.10">
    <property type="entry name" value="Amino acid/polyamine transporter I"/>
    <property type="match status" value="1"/>
</dbReference>
<comment type="subcellular location">
    <subcellularLocation>
        <location evidence="1">Cell membrane</location>
        <topology evidence="1">Multi-pass membrane protein</topology>
    </subcellularLocation>
</comment>
<feature type="transmembrane region" description="Helical" evidence="6">
    <location>
        <begin position="299"/>
        <end position="324"/>
    </location>
</feature>
<feature type="transmembrane region" description="Helical" evidence="6">
    <location>
        <begin position="88"/>
        <end position="116"/>
    </location>
</feature>
<organism evidence="7 8">
    <name type="scientific">Eubacterium ventriosum</name>
    <dbReference type="NCBI Taxonomy" id="39496"/>
    <lineage>
        <taxon>Bacteria</taxon>
        <taxon>Bacillati</taxon>
        <taxon>Bacillota</taxon>
        <taxon>Clostridia</taxon>
        <taxon>Eubacteriales</taxon>
        <taxon>Eubacteriaceae</taxon>
        <taxon>Eubacterium</taxon>
    </lineage>
</organism>
<evidence type="ECO:0000313" key="7">
    <source>
        <dbReference type="EMBL" id="RHA81981.1"/>
    </source>
</evidence>
<evidence type="ECO:0000313" key="8">
    <source>
        <dbReference type="Proteomes" id="UP000285740"/>
    </source>
</evidence>
<feature type="transmembrane region" description="Helical" evidence="6">
    <location>
        <begin position="244"/>
        <end position="267"/>
    </location>
</feature>
<keyword evidence="5 6" id="KW-0472">Membrane</keyword>
<feature type="transmembrane region" description="Helical" evidence="6">
    <location>
        <begin position="136"/>
        <end position="156"/>
    </location>
</feature>
<feature type="transmembrane region" description="Helical" evidence="6">
    <location>
        <begin position="206"/>
        <end position="224"/>
    </location>
</feature>
<evidence type="ECO:0000256" key="4">
    <source>
        <dbReference type="ARBA" id="ARBA00022989"/>
    </source>
</evidence>
<keyword evidence="4 6" id="KW-1133">Transmembrane helix</keyword>
<feature type="transmembrane region" description="Helical" evidence="6">
    <location>
        <begin position="168"/>
        <end position="186"/>
    </location>
</feature>
<comment type="caution">
    <text evidence="7">The sequence shown here is derived from an EMBL/GenBank/DDBJ whole genome shotgun (WGS) entry which is preliminary data.</text>
</comment>
<accession>A0A413TAI3</accession>
<dbReference type="InterPro" id="IPR050367">
    <property type="entry name" value="APC_superfamily"/>
</dbReference>
<evidence type="ECO:0000256" key="1">
    <source>
        <dbReference type="ARBA" id="ARBA00004651"/>
    </source>
</evidence>
<feature type="transmembrane region" description="Helical" evidence="6">
    <location>
        <begin position="369"/>
        <end position="391"/>
    </location>
</feature>
<dbReference type="GO" id="GO:0022857">
    <property type="term" value="F:transmembrane transporter activity"/>
    <property type="evidence" value="ECO:0007669"/>
    <property type="project" value="InterPro"/>
</dbReference>
<evidence type="ECO:0000256" key="5">
    <source>
        <dbReference type="ARBA" id="ARBA00023136"/>
    </source>
</evidence>
<sequence>MSEKKGEFNRVLNTGDILVVAFGAMIGWGWVVSSGQWIQSGGIVGTILGFLIGGLMIFFVGLCYAELTSSMPKCGGEHIFSYKAMGPMGSFICTWAIVLSYIGVVCYEAVSFPTILQYLFPKMMIGYLYTINGFDIYLSWLLIAIFMSVLILILNIIGTKKAAGFQKVLTCIIAGVGILLVAGSTFSGDISNIKGQMFNGKNDFKIIENIVKVAMMTPFFFFGFDVIPQAAEEINVPLRKLGKLMLLSIVLAVSFYVLVVLAVGYVMNSEAMQNSMNTTGLVTADAMAKAFNSSNMAKVLIIGGLCGIVTSWNSFMIGGSRAIYSMAKSSMIPHRLGVVNKKFKTPVNALILIGLLSIASPFFGRSMLVWIVDAGNFGCCLAYCIVSISFVILRKKLPKIDRPYKVKRYKLVGAIAVIMSGGMALMYIVPETNCTLTWQEWIIVGGWSLLGIVMGVWSKKKYKSHFAEHIE</sequence>
<reference evidence="7 8" key="1">
    <citation type="submission" date="2018-08" db="EMBL/GenBank/DDBJ databases">
        <title>A genome reference for cultivated species of the human gut microbiota.</title>
        <authorList>
            <person name="Zou Y."/>
            <person name="Xue W."/>
            <person name="Luo G."/>
        </authorList>
    </citation>
    <scope>NUCLEOTIDE SEQUENCE [LARGE SCALE GENOMIC DNA]</scope>
    <source>
        <strain evidence="7 8">AM42-30</strain>
    </source>
</reference>
<feature type="transmembrane region" description="Helical" evidence="6">
    <location>
        <begin position="43"/>
        <end position="67"/>
    </location>
</feature>
<feature type="transmembrane region" description="Helical" evidence="6">
    <location>
        <begin position="12"/>
        <end position="31"/>
    </location>
</feature>
<keyword evidence="2" id="KW-1003">Cell membrane</keyword>
<protein>
    <submittedName>
        <fullName evidence="7">APC family permease</fullName>
    </submittedName>
</protein>
<evidence type="ECO:0000256" key="6">
    <source>
        <dbReference type="SAM" id="Phobius"/>
    </source>
</evidence>
<dbReference type="PANTHER" id="PTHR42770">
    <property type="entry name" value="AMINO ACID TRANSPORTER-RELATED"/>
    <property type="match status" value="1"/>
</dbReference>
<dbReference type="RefSeq" id="WP_118029912.1">
    <property type="nucleotide sequence ID" value="NZ_QSFV01000001.1"/>
</dbReference>
<feature type="transmembrane region" description="Helical" evidence="6">
    <location>
        <begin position="411"/>
        <end position="429"/>
    </location>
</feature>
<feature type="transmembrane region" description="Helical" evidence="6">
    <location>
        <begin position="345"/>
        <end position="363"/>
    </location>
</feature>
<dbReference type="EMBL" id="QSFV01000001">
    <property type="protein sequence ID" value="RHA81981.1"/>
    <property type="molecule type" value="Genomic_DNA"/>
</dbReference>
<evidence type="ECO:0000256" key="2">
    <source>
        <dbReference type="ARBA" id="ARBA00022475"/>
    </source>
</evidence>
<gene>
    <name evidence="7" type="ORF">DW918_00045</name>
</gene>
<dbReference type="Proteomes" id="UP000285740">
    <property type="component" value="Unassembled WGS sequence"/>
</dbReference>
<dbReference type="Pfam" id="PF13520">
    <property type="entry name" value="AA_permease_2"/>
    <property type="match status" value="1"/>
</dbReference>
<dbReference type="PANTHER" id="PTHR42770:SF7">
    <property type="entry name" value="MEMBRANE PROTEIN"/>
    <property type="match status" value="1"/>
</dbReference>
<dbReference type="InterPro" id="IPR002293">
    <property type="entry name" value="AA/rel_permease1"/>
</dbReference>
<name>A0A413TAI3_9FIRM</name>
<dbReference type="GO" id="GO:0005886">
    <property type="term" value="C:plasma membrane"/>
    <property type="evidence" value="ECO:0007669"/>
    <property type="project" value="UniProtKB-SubCell"/>
</dbReference>
<evidence type="ECO:0000256" key="3">
    <source>
        <dbReference type="ARBA" id="ARBA00022692"/>
    </source>
</evidence>
<keyword evidence="3 6" id="KW-0812">Transmembrane</keyword>
<feature type="transmembrane region" description="Helical" evidence="6">
    <location>
        <begin position="441"/>
        <end position="458"/>
    </location>
</feature>
<proteinExistence type="predicted"/>
<dbReference type="PIRSF" id="PIRSF006060">
    <property type="entry name" value="AA_transporter"/>
    <property type="match status" value="1"/>
</dbReference>